<organism evidence="1 2">
    <name type="scientific">Smittium culicis</name>
    <dbReference type="NCBI Taxonomy" id="133412"/>
    <lineage>
        <taxon>Eukaryota</taxon>
        <taxon>Fungi</taxon>
        <taxon>Fungi incertae sedis</taxon>
        <taxon>Zoopagomycota</taxon>
        <taxon>Kickxellomycotina</taxon>
        <taxon>Harpellomycetes</taxon>
        <taxon>Harpellales</taxon>
        <taxon>Legeriomycetaceae</taxon>
        <taxon>Smittium</taxon>
    </lineage>
</organism>
<evidence type="ECO:0000313" key="2">
    <source>
        <dbReference type="Proteomes" id="UP000187429"/>
    </source>
</evidence>
<dbReference type="AlphaFoldDB" id="A0A1R1YND6"/>
<comment type="caution">
    <text evidence="1">The sequence shown here is derived from an EMBL/GenBank/DDBJ whole genome shotgun (WGS) entry which is preliminary data.</text>
</comment>
<gene>
    <name evidence="1" type="ORF">AYI69_g2130</name>
</gene>
<protein>
    <submittedName>
        <fullName evidence="1">Uncharacterized protein</fullName>
    </submittedName>
</protein>
<name>A0A1R1YND6_9FUNG</name>
<proteinExistence type="predicted"/>
<evidence type="ECO:0000313" key="1">
    <source>
        <dbReference type="EMBL" id="OMJ28394.1"/>
    </source>
</evidence>
<sequence>MFSLQRYRILVDGNSRVICRYAEARNTFDQAHSRTGQSIFVKNTSIVIVRMAERGTGYTGCSNEIGGNFGTTCKSRCAYKHLGGLVMSRNSSGGPFRR</sequence>
<reference evidence="2" key="1">
    <citation type="submission" date="2017-01" db="EMBL/GenBank/DDBJ databases">
        <authorList>
            <person name="Wang Y."/>
            <person name="White M."/>
            <person name="Kvist S."/>
            <person name="Moncalvo J.-M."/>
        </authorList>
    </citation>
    <scope>NUCLEOTIDE SEQUENCE [LARGE SCALE GENOMIC DNA]</scope>
    <source>
        <strain evidence="2">ID-206-W2</strain>
    </source>
</reference>
<accession>A0A1R1YND6</accession>
<keyword evidence="2" id="KW-1185">Reference proteome</keyword>
<dbReference type="Proteomes" id="UP000187429">
    <property type="component" value="Unassembled WGS sequence"/>
</dbReference>
<dbReference type="EMBL" id="LSSM01000608">
    <property type="protein sequence ID" value="OMJ28394.1"/>
    <property type="molecule type" value="Genomic_DNA"/>
</dbReference>